<dbReference type="Proteomes" id="UP000229612">
    <property type="component" value="Unassembled WGS sequence"/>
</dbReference>
<keyword evidence="1" id="KW-0488">Methylation</keyword>
<dbReference type="Pfam" id="PF07963">
    <property type="entry name" value="N_methyl"/>
    <property type="match status" value="1"/>
</dbReference>
<dbReference type="InterPro" id="IPR000983">
    <property type="entry name" value="Bac_GSPG_pilin"/>
</dbReference>
<dbReference type="GO" id="GO:0015628">
    <property type="term" value="P:protein secretion by the type II secretion system"/>
    <property type="evidence" value="ECO:0007669"/>
    <property type="project" value="InterPro"/>
</dbReference>
<evidence type="ECO:0000256" key="2">
    <source>
        <dbReference type="SAM" id="Phobius"/>
    </source>
</evidence>
<dbReference type="InterPro" id="IPR045584">
    <property type="entry name" value="Pilin-like"/>
</dbReference>
<keyword evidence="2" id="KW-0472">Membrane</keyword>
<dbReference type="InterPro" id="IPR012902">
    <property type="entry name" value="N_methyl_site"/>
</dbReference>
<proteinExistence type="predicted"/>
<dbReference type="SUPFAM" id="SSF54523">
    <property type="entry name" value="Pili subunits"/>
    <property type="match status" value="1"/>
</dbReference>
<reference evidence="4" key="1">
    <citation type="submission" date="2017-09" db="EMBL/GenBank/DDBJ databases">
        <title>Depth-based differentiation of microbial function through sediment-hosted aquifers and enrichment of novel symbionts in the deep terrestrial subsurface.</title>
        <authorList>
            <person name="Probst A.J."/>
            <person name="Ladd B."/>
            <person name="Jarett J.K."/>
            <person name="Geller-Mcgrath D.E."/>
            <person name="Sieber C.M.K."/>
            <person name="Emerson J.B."/>
            <person name="Anantharaman K."/>
            <person name="Thomas B.C."/>
            <person name="Malmstrom R."/>
            <person name="Stieglmeier M."/>
            <person name="Klingl A."/>
            <person name="Woyke T."/>
            <person name="Ryan C.M."/>
            <person name="Banfield J.F."/>
        </authorList>
    </citation>
    <scope>NUCLEOTIDE SEQUENCE [LARGE SCALE GENOMIC DNA]</scope>
</reference>
<keyword evidence="2" id="KW-1133">Transmembrane helix</keyword>
<organism evidence="3 4">
    <name type="scientific">Candidatus Kaiserbacteria bacterium CG10_big_fil_rev_8_21_14_0_10_44_10</name>
    <dbReference type="NCBI Taxonomy" id="1974606"/>
    <lineage>
        <taxon>Bacteria</taxon>
        <taxon>Candidatus Kaiseribacteriota</taxon>
    </lineage>
</organism>
<dbReference type="AlphaFoldDB" id="A0A2H0UIN1"/>
<evidence type="ECO:0000313" key="3">
    <source>
        <dbReference type="EMBL" id="PIR85665.1"/>
    </source>
</evidence>
<evidence type="ECO:0000256" key="1">
    <source>
        <dbReference type="ARBA" id="ARBA00022481"/>
    </source>
</evidence>
<dbReference type="Gene3D" id="3.30.700.10">
    <property type="entry name" value="Glycoprotein, Type 4 Pilin"/>
    <property type="match status" value="1"/>
</dbReference>
<keyword evidence="2" id="KW-0812">Transmembrane</keyword>
<comment type="caution">
    <text evidence="3">The sequence shown here is derived from an EMBL/GenBank/DDBJ whole genome shotgun (WGS) entry which is preliminary data.</text>
</comment>
<dbReference type="PRINTS" id="PR00813">
    <property type="entry name" value="BCTERIALGSPG"/>
</dbReference>
<dbReference type="NCBIfam" id="TIGR02532">
    <property type="entry name" value="IV_pilin_GFxxxE"/>
    <property type="match status" value="1"/>
</dbReference>
<protein>
    <recommendedName>
        <fullName evidence="5">Type II secretion system protein GspG C-terminal domain-containing protein</fullName>
    </recommendedName>
</protein>
<dbReference type="PROSITE" id="PS00409">
    <property type="entry name" value="PROKAR_NTER_METHYL"/>
    <property type="match status" value="1"/>
</dbReference>
<feature type="transmembrane region" description="Helical" evidence="2">
    <location>
        <begin position="12"/>
        <end position="34"/>
    </location>
</feature>
<sequence length="180" mass="19277">MNTNLKTRQGFTLIEIIVVVAVIGLLSVVAMASLSQARMNARDKVRISDLEQAKSALHLYAVSNGTYEVEGAGYSGQGWFAYKNGSTYPKSIAEELVAEGILTSELHDPMVPAGTDISGDYRQYTVYFHSPGGATKGICIFAKLERPTAEYTATVTAAPLDASARSSLEGHGMNYATCTQ</sequence>
<dbReference type="EMBL" id="PFBG01000034">
    <property type="protein sequence ID" value="PIR85665.1"/>
    <property type="molecule type" value="Genomic_DNA"/>
</dbReference>
<evidence type="ECO:0008006" key="5">
    <source>
        <dbReference type="Google" id="ProtNLM"/>
    </source>
</evidence>
<evidence type="ECO:0000313" key="4">
    <source>
        <dbReference type="Proteomes" id="UP000229612"/>
    </source>
</evidence>
<gene>
    <name evidence="3" type="ORF">COU14_03030</name>
</gene>
<name>A0A2H0UIN1_9BACT</name>
<dbReference type="GO" id="GO:0015627">
    <property type="term" value="C:type II protein secretion system complex"/>
    <property type="evidence" value="ECO:0007669"/>
    <property type="project" value="InterPro"/>
</dbReference>
<dbReference type="PANTHER" id="PTHR30093">
    <property type="entry name" value="GENERAL SECRETION PATHWAY PROTEIN G"/>
    <property type="match status" value="1"/>
</dbReference>
<accession>A0A2H0UIN1</accession>